<name>A0ABP7JWW5_9RHOB</name>
<protein>
    <submittedName>
        <fullName evidence="6">2-hydroxyacid dehydrogenase</fullName>
    </submittedName>
</protein>
<dbReference type="PROSITE" id="PS00065">
    <property type="entry name" value="D_2_HYDROXYACID_DH_1"/>
    <property type="match status" value="1"/>
</dbReference>
<dbReference type="EMBL" id="BAABDF010000002">
    <property type="protein sequence ID" value="GAA3856067.1"/>
    <property type="molecule type" value="Genomic_DNA"/>
</dbReference>
<evidence type="ECO:0000259" key="4">
    <source>
        <dbReference type="Pfam" id="PF00389"/>
    </source>
</evidence>
<dbReference type="Proteomes" id="UP001399917">
    <property type="component" value="Unassembled WGS sequence"/>
</dbReference>
<keyword evidence="1 3" id="KW-0560">Oxidoreductase</keyword>
<dbReference type="RefSeq" id="WP_344842757.1">
    <property type="nucleotide sequence ID" value="NZ_BAABDF010000002.1"/>
</dbReference>
<evidence type="ECO:0000313" key="7">
    <source>
        <dbReference type="Proteomes" id="UP001399917"/>
    </source>
</evidence>
<comment type="caution">
    <text evidence="6">The sequence shown here is derived from an EMBL/GenBank/DDBJ whole genome shotgun (WGS) entry which is preliminary data.</text>
</comment>
<evidence type="ECO:0000256" key="1">
    <source>
        <dbReference type="ARBA" id="ARBA00023002"/>
    </source>
</evidence>
<dbReference type="CDD" id="cd12156">
    <property type="entry name" value="HPPR"/>
    <property type="match status" value="1"/>
</dbReference>
<dbReference type="InterPro" id="IPR006139">
    <property type="entry name" value="D-isomer_2_OHA_DH_cat_dom"/>
</dbReference>
<proteinExistence type="inferred from homology"/>
<dbReference type="Gene3D" id="3.40.50.720">
    <property type="entry name" value="NAD(P)-binding Rossmann-like Domain"/>
    <property type="match status" value="2"/>
</dbReference>
<evidence type="ECO:0000256" key="3">
    <source>
        <dbReference type="RuleBase" id="RU003719"/>
    </source>
</evidence>
<evidence type="ECO:0000313" key="6">
    <source>
        <dbReference type="EMBL" id="GAA3856067.1"/>
    </source>
</evidence>
<keyword evidence="2" id="KW-0520">NAD</keyword>
<evidence type="ECO:0000256" key="2">
    <source>
        <dbReference type="ARBA" id="ARBA00023027"/>
    </source>
</evidence>
<reference evidence="7" key="1">
    <citation type="journal article" date="2019" name="Int. J. Syst. Evol. Microbiol.">
        <title>The Global Catalogue of Microorganisms (GCM) 10K type strain sequencing project: providing services to taxonomists for standard genome sequencing and annotation.</title>
        <authorList>
            <consortium name="The Broad Institute Genomics Platform"/>
            <consortium name="The Broad Institute Genome Sequencing Center for Infectious Disease"/>
            <person name="Wu L."/>
            <person name="Ma J."/>
        </authorList>
    </citation>
    <scope>NUCLEOTIDE SEQUENCE [LARGE SCALE GENOMIC DNA]</scope>
    <source>
        <strain evidence="7">JCM 17190</strain>
    </source>
</reference>
<accession>A0ABP7JWW5</accession>
<feature type="domain" description="D-isomer specific 2-hydroxyacid dehydrogenase catalytic" evidence="4">
    <location>
        <begin position="43"/>
        <end position="314"/>
    </location>
</feature>
<dbReference type="InterPro" id="IPR036291">
    <property type="entry name" value="NAD(P)-bd_dom_sf"/>
</dbReference>
<comment type="similarity">
    <text evidence="3">Belongs to the D-isomer specific 2-hydroxyacid dehydrogenase family.</text>
</comment>
<organism evidence="6 7">
    <name type="scientific">Celeribacter arenosi</name>
    <dbReference type="NCBI Taxonomy" id="792649"/>
    <lineage>
        <taxon>Bacteria</taxon>
        <taxon>Pseudomonadati</taxon>
        <taxon>Pseudomonadota</taxon>
        <taxon>Alphaproteobacteria</taxon>
        <taxon>Rhodobacterales</taxon>
        <taxon>Roseobacteraceae</taxon>
        <taxon>Celeribacter</taxon>
    </lineage>
</organism>
<keyword evidence="7" id="KW-1185">Reference proteome</keyword>
<dbReference type="InterPro" id="IPR006140">
    <property type="entry name" value="D-isomer_DH_NAD-bd"/>
</dbReference>
<dbReference type="SUPFAM" id="SSF52283">
    <property type="entry name" value="Formate/glycerate dehydrogenase catalytic domain-like"/>
    <property type="match status" value="1"/>
</dbReference>
<feature type="domain" description="D-isomer specific 2-hydroxyacid dehydrogenase NAD-binding" evidence="5">
    <location>
        <begin position="110"/>
        <end position="282"/>
    </location>
</feature>
<dbReference type="InterPro" id="IPR050223">
    <property type="entry name" value="D-isomer_2-hydroxyacid_DH"/>
</dbReference>
<sequence>MSNPELVVVAPDLSDRERAGFEAITPFVHLNSQEDAVNLSAQARAAVTAMAVKFHGAVGGDQMDRFENLKTIANFGVGYDQIDVAAATARGITVTNTPDVLNDDVADLTLAMMLAVARTIVDGDAWVRSGRWATGEAMPLNRKMSGASVGIVGLGRIGQVIANRLGAFDMDIHYHSRSPKDVPYTYHADVVDLARSVDWLVIALVGGKETEGYISREVIDALGAEGVVINISRGSTVDEGALLDALEQGRIAGAGLDVFLNEPRIDPRFLALNQVVLQPHQGSATVQTRVAMGDLQRDNIAAHFAQRPLLSPVN</sequence>
<dbReference type="PANTHER" id="PTHR10996">
    <property type="entry name" value="2-HYDROXYACID DEHYDROGENASE-RELATED"/>
    <property type="match status" value="1"/>
</dbReference>
<dbReference type="PANTHER" id="PTHR10996:SF178">
    <property type="entry name" value="2-HYDROXYACID DEHYDROGENASE YGL185C-RELATED"/>
    <property type="match status" value="1"/>
</dbReference>
<dbReference type="InterPro" id="IPR029752">
    <property type="entry name" value="D-isomer_DH_CS1"/>
</dbReference>
<gene>
    <name evidence="6" type="ORF">GCM10022404_03940</name>
</gene>
<dbReference type="Pfam" id="PF02826">
    <property type="entry name" value="2-Hacid_dh_C"/>
    <property type="match status" value="1"/>
</dbReference>
<dbReference type="SUPFAM" id="SSF51735">
    <property type="entry name" value="NAD(P)-binding Rossmann-fold domains"/>
    <property type="match status" value="1"/>
</dbReference>
<dbReference type="Pfam" id="PF00389">
    <property type="entry name" value="2-Hacid_dh"/>
    <property type="match status" value="1"/>
</dbReference>
<evidence type="ECO:0000259" key="5">
    <source>
        <dbReference type="Pfam" id="PF02826"/>
    </source>
</evidence>